<dbReference type="Gramene" id="ONK55199">
    <property type="protein sequence ID" value="ONK55199"/>
    <property type="gene ID" value="A4U43_UnF6520"/>
</dbReference>
<evidence type="ECO:0000313" key="3">
    <source>
        <dbReference type="Proteomes" id="UP000243459"/>
    </source>
</evidence>
<evidence type="ECO:0000313" key="2">
    <source>
        <dbReference type="EMBL" id="ONK55199.1"/>
    </source>
</evidence>
<feature type="region of interest" description="Disordered" evidence="1">
    <location>
        <begin position="58"/>
        <end position="97"/>
    </location>
</feature>
<sequence>MEYFSPRKRCNKCLAKGFKSQRQFDLHVANCNSVPRGERGDRGKMQALEDHLARCRGEELHRGGGVKKSPGGGAGQSLDQELDHGGGVKKSPGDDAG</sequence>
<accession>A0A1R3L6F7</accession>
<dbReference type="Proteomes" id="UP000243459">
    <property type="component" value="Unassembled WGS sequence"/>
</dbReference>
<proteinExistence type="predicted"/>
<gene>
    <name evidence="2" type="ORF">A4U43_UnF6520</name>
</gene>
<dbReference type="AlphaFoldDB" id="A0A1R3L6F7"/>
<dbReference type="EMBL" id="KV863683">
    <property type="protein sequence ID" value="ONK55199.1"/>
    <property type="molecule type" value="Genomic_DNA"/>
</dbReference>
<organism evidence="2 3">
    <name type="scientific">Asparagus officinalis</name>
    <name type="common">Garden asparagus</name>
    <dbReference type="NCBI Taxonomy" id="4686"/>
    <lineage>
        <taxon>Eukaryota</taxon>
        <taxon>Viridiplantae</taxon>
        <taxon>Streptophyta</taxon>
        <taxon>Embryophyta</taxon>
        <taxon>Tracheophyta</taxon>
        <taxon>Spermatophyta</taxon>
        <taxon>Magnoliopsida</taxon>
        <taxon>Liliopsida</taxon>
        <taxon>Asparagales</taxon>
        <taxon>Asparagaceae</taxon>
        <taxon>Asparagoideae</taxon>
        <taxon>Asparagus</taxon>
    </lineage>
</organism>
<protein>
    <submittedName>
        <fullName evidence="2">Uncharacterized protein</fullName>
    </submittedName>
</protein>
<reference evidence="3" key="1">
    <citation type="journal article" date="2017" name="Nat. Commun.">
        <title>The asparagus genome sheds light on the origin and evolution of a young Y chromosome.</title>
        <authorList>
            <person name="Harkess A."/>
            <person name="Zhou J."/>
            <person name="Xu C."/>
            <person name="Bowers J.E."/>
            <person name="Van der Hulst R."/>
            <person name="Ayyampalayam S."/>
            <person name="Mercati F."/>
            <person name="Riccardi P."/>
            <person name="McKain M.R."/>
            <person name="Kakrana A."/>
            <person name="Tang H."/>
            <person name="Ray J."/>
            <person name="Groenendijk J."/>
            <person name="Arikit S."/>
            <person name="Mathioni S.M."/>
            <person name="Nakano M."/>
            <person name="Shan H."/>
            <person name="Telgmann-Rauber A."/>
            <person name="Kanno A."/>
            <person name="Yue Z."/>
            <person name="Chen H."/>
            <person name="Li W."/>
            <person name="Chen Y."/>
            <person name="Xu X."/>
            <person name="Zhang Y."/>
            <person name="Luo S."/>
            <person name="Chen H."/>
            <person name="Gao J."/>
            <person name="Mao Z."/>
            <person name="Pires J.C."/>
            <person name="Luo M."/>
            <person name="Kudrna D."/>
            <person name="Wing R.A."/>
            <person name="Meyers B.C."/>
            <person name="Yi K."/>
            <person name="Kong H."/>
            <person name="Lavrijsen P."/>
            <person name="Sunseri F."/>
            <person name="Falavigna A."/>
            <person name="Ye Y."/>
            <person name="Leebens-Mack J.H."/>
            <person name="Chen G."/>
        </authorList>
    </citation>
    <scope>NUCLEOTIDE SEQUENCE [LARGE SCALE GENOMIC DNA]</scope>
    <source>
        <strain evidence="3">cv. DH0086</strain>
    </source>
</reference>
<name>A0A1R3L6F7_ASPOF</name>
<keyword evidence="3" id="KW-1185">Reference proteome</keyword>
<evidence type="ECO:0000256" key="1">
    <source>
        <dbReference type="SAM" id="MobiDB-lite"/>
    </source>
</evidence>